<keyword evidence="2" id="KW-1185">Reference proteome</keyword>
<dbReference type="Proteomes" id="UP001626550">
    <property type="component" value="Unassembled WGS sequence"/>
</dbReference>
<proteinExistence type="predicted"/>
<evidence type="ECO:0000313" key="2">
    <source>
        <dbReference type="Proteomes" id="UP001626550"/>
    </source>
</evidence>
<sequence length="84" mass="9714">MEAFYCGMEDNETLEHLKISAVAQDVKGPPGQQQQHHPFLLQNLIENLQSSSSNYFLGGQAKMALPRRRNNEFTRSSELHHFWQ</sequence>
<evidence type="ECO:0000313" key="1">
    <source>
        <dbReference type="EMBL" id="KAL3309004.1"/>
    </source>
</evidence>
<protein>
    <submittedName>
        <fullName evidence="1">Uncharacterized protein</fullName>
    </submittedName>
</protein>
<dbReference type="AlphaFoldDB" id="A0ABD2PNT8"/>
<accession>A0ABD2PNT8</accession>
<organism evidence="1 2">
    <name type="scientific">Cichlidogyrus casuarinus</name>
    <dbReference type="NCBI Taxonomy" id="1844966"/>
    <lineage>
        <taxon>Eukaryota</taxon>
        <taxon>Metazoa</taxon>
        <taxon>Spiralia</taxon>
        <taxon>Lophotrochozoa</taxon>
        <taxon>Platyhelminthes</taxon>
        <taxon>Monogenea</taxon>
        <taxon>Monopisthocotylea</taxon>
        <taxon>Dactylogyridea</taxon>
        <taxon>Ancyrocephalidae</taxon>
        <taxon>Cichlidogyrus</taxon>
    </lineage>
</organism>
<comment type="caution">
    <text evidence="1">The sequence shown here is derived from an EMBL/GenBank/DDBJ whole genome shotgun (WGS) entry which is preliminary data.</text>
</comment>
<name>A0ABD2PNT8_9PLAT</name>
<reference evidence="1 2" key="1">
    <citation type="submission" date="2024-11" db="EMBL/GenBank/DDBJ databases">
        <title>Adaptive evolution of stress response genes in parasites aligns with host niche diversity.</title>
        <authorList>
            <person name="Hahn C."/>
            <person name="Resl P."/>
        </authorList>
    </citation>
    <scope>NUCLEOTIDE SEQUENCE [LARGE SCALE GENOMIC DNA]</scope>
    <source>
        <strain evidence="1">EGGRZ-B1_66</strain>
        <tissue evidence="1">Body</tissue>
    </source>
</reference>
<gene>
    <name evidence="1" type="ORF">Ciccas_012454</name>
</gene>
<dbReference type="EMBL" id="JBJKFK010004417">
    <property type="protein sequence ID" value="KAL3309004.1"/>
    <property type="molecule type" value="Genomic_DNA"/>
</dbReference>